<comment type="cofactor">
    <cofactor evidence="4">
        <name>pyridoxal 5'-phosphate</name>
        <dbReference type="ChEBI" id="CHEBI:597326"/>
    </cofactor>
    <text evidence="4">Binds 1 pyridoxal phosphate per subunit.</text>
</comment>
<feature type="binding site" evidence="4">
    <location>
        <begin position="214"/>
        <end position="217"/>
    </location>
    <ligand>
        <name>pyridoxal 5'-phosphate</name>
        <dbReference type="ChEBI" id="CHEBI:597326"/>
    </ligand>
</feature>
<comment type="catalytic activity">
    <reaction evidence="4">
        <text>N(2)-acetyl-L-ornithine + 2-oxoglutarate = N-acetyl-L-glutamate 5-semialdehyde + L-glutamate</text>
        <dbReference type="Rhea" id="RHEA:18049"/>
        <dbReference type="ChEBI" id="CHEBI:16810"/>
        <dbReference type="ChEBI" id="CHEBI:29123"/>
        <dbReference type="ChEBI" id="CHEBI:29985"/>
        <dbReference type="ChEBI" id="CHEBI:57805"/>
        <dbReference type="EC" id="2.6.1.11"/>
    </reaction>
</comment>
<comment type="miscellaneous">
    <text evidence="4">May also have succinyldiaminopimelate aminotransferase activity, thus carrying out the corresponding step in lysine biosynthesis.</text>
</comment>
<feature type="binding site" evidence="4">
    <location>
        <position position="129"/>
    </location>
    <ligand>
        <name>pyridoxal 5'-phosphate</name>
        <dbReference type="ChEBI" id="CHEBI:597326"/>
    </ligand>
</feature>
<dbReference type="PROSITE" id="PS00600">
    <property type="entry name" value="AA_TRANSFER_CLASS_3"/>
    <property type="match status" value="1"/>
</dbReference>
<keyword evidence="4" id="KW-0963">Cytoplasm</keyword>
<gene>
    <name evidence="4" type="primary">argD</name>
    <name evidence="5" type="ORF">FKG95_25345</name>
</gene>
<dbReference type="InterPro" id="IPR004636">
    <property type="entry name" value="AcOrn/SuccOrn_fam"/>
</dbReference>
<dbReference type="NCBIfam" id="TIGR00707">
    <property type="entry name" value="argD"/>
    <property type="match status" value="1"/>
</dbReference>
<keyword evidence="3 4" id="KW-0663">Pyridoxal phosphate</keyword>
<dbReference type="AlphaFoldDB" id="A0A545T7Y3"/>
<comment type="subunit">
    <text evidence="4">Homodimer.</text>
</comment>
<dbReference type="GO" id="GO:0005737">
    <property type="term" value="C:cytoplasm"/>
    <property type="evidence" value="ECO:0007669"/>
    <property type="project" value="UniProtKB-SubCell"/>
</dbReference>
<evidence type="ECO:0000256" key="3">
    <source>
        <dbReference type="ARBA" id="ARBA00022898"/>
    </source>
</evidence>
<comment type="similarity">
    <text evidence="4">Belongs to the class-III pyridoxal-phosphate-dependent aminotransferase family. ArgD subfamily.</text>
</comment>
<protein>
    <recommendedName>
        <fullName evidence="4">Acetylornithine aminotransferase</fullName>
        <shortName evidence="4">ACOAT</shortName>
        <ecNumber evidence="4">2.6.1.11</ecNumber>
    </recommendedName>
</protein>
<sequence length="397" mass="42430">MSQALMPTYARADLAFERGEGPYLYTADDRRFLDFAAGIAVNSLGHSHPHLVKALTKQGAKLWHVSNLYQIPDGARLAERLAENSFADRVFFSNSGAEAMEGALKLARKYHHARGNPERFRVITCSNAFHGRTMTTLSAAGNPKYLEGFGPEPEGFDHVAFGNMNELRAAITPETAAILVEPVQGEGGIRPASVEYLRALREVCDEYGLLLIFDEIQCGMGRTGRLFAHEWAGITPDVMALAKGIGGGFPMGAFLATEEAASGMQPGSHGSTYGGNPLAMAIGNAVLDVMLEEGFLAKVQKTGDLLKSRLEALVAANPHVFEEVRGTGLILGLKAVPANVEIIAALRDQGLLTVGAAENVIRILPPLIIDEIHVDEALAALERVCASWPETGSDGAA</sequence>
<dbReference type="HAMAP" id="MF_01107">
    <property type="entry name" value="ArgD_aminotrans_3"/>
    <property type="match status" value="1"/>
</dbReference>
<feature type="binding site" evidence="4">
    <location>
        <position position="132"/>
    </location>
    <ligand>
        <name>N(2)-acetyl-L-ornithine</name>
        <dbReference type="ChEBI" id="CHEBI:57805"/>
    </ligand>
</feature>
<organism evidence="5 6">
    <name type="scientific">Denitrobaculum tricleocarpae</name>
    <dbReference type="NCBI Taxonomy" id="2591009"/>
    <lineage>
        <taxon>Bacteria</taxon>
        <taxon>Pseudomonadati</taxon>
        <taxon>Pseudomonadota</taxon>
        <taxon>Alphaproteobacteria</taxon>
        <taxon>Rhodospirillales</taxon>
        <taxon>Rhodospirillaceae</taxon>
        <taxon>Denitrobaculum</taxon>
    </lineage>
</organism>
<dbReference type="GO" id="GO:0003992">
    <property type="term" value="F:N2-acetyl-L-ornithine:2-oxoglutarate 5-aminotransferase activity"/>
    <property type="evidence" value="ECO:0007669"/>
    <property type="project" value="UniProtKB-UniRule"/>
</dbReference>
<name>A0A545T7Y3_9PROT</name>
<reference evidence="5 6" key="1">
    <citation type="submission" date="2019-06" db="EMBL/GenBank/DDBJ databases">
        <title>Whole genome sequence for Rhodospirillaceae sp. R148.</title>
        <authorList>
            <person name="Wang G."/>
        </authorList>
    </citation>
    <scope>NUCLEOTIDE SEQUENCE [LARGE SCALE GENOMIC DNA]</scope>
    <source>
        <strain evidence="5 6">R148</strain>
    </source>
</reference>
<dbReference type="InterPro" id="IPR049704">
    <property type="entry name" value="Aminotrans_3_PPA_site"/>
</dbReference>
<dbReference type="PANTHER" id="PTHR11986:SF113">
    <property type="entry name" value="SUCCINYLORNITHINE TRANSAMINASE"/>
    <property type="match status" value="1"/>
</dbReference>
<keyword evidence="2 4" id="KW-0808">Transferase</keyword>
<evidence type="ECO:0000313" key="6">
    <source>
        <dbReference type="Proteomes" id="UP000315252"/>
    </source>
</evidence>
<evidence type="ECO:0000256" key="1">
    <source>
        <dbReference type="ARBA" id="ARBA00022576"/>
    </source>
</evidence>
<evidence type="ECO:0000256" key="2">
    <source>
        <dbReference type="ARBA" id="ARBA00022679"/>
    </source>
</evidence>
<dbReference type="OrthoDB" id="9801834at2"/>
<dbReference type="PIRSF" id="PIRSF000521">
    <property type="entry name" value="Transaminase_4ab_Lys_Orn"/>
    <property type="match status" value="1"/>
</dbReference>
<dbReference type="FunFam" id="3.40.640.10:FF:000004">
    <property type="entry name" value="Acetylornithine aminotransferase"/>
    <property type="match status" value="1"/>
</dbReference>
<feature type="modified residue" description="N6-(pyridoxal phosphate)lysine" evidence="4">
    <location>
        <position position="243"/>
    </location>
</feature>
<dbReference type="NCBIfam" id="NF002325">
    <property type="entry name" value="PRK01278.1"/>
    <property type="match status" value="1"/>
</dbReference>
<dbReference type="InterPro" id="IPR015424">
    <property type="entry name" value="PyrdxlP-dep_Trfase"/>
</dbReference>
<evidence type="ECO:0000313" key="5">
    <source>
        <dbReference type="EMBL" id="TQV73344.1"/>
    </source>
</evidence>
<keyword evidence="4" id="KW-0055">Arginine biosynthesis</keyword>
<keyword evidence="4" id="KW-0028">Amino-acid biosynthesis</keyword>
<dbReference type="InterPro" id="IPR005814">
    <property type="entry name" value="Aminotrans_3"/>
</dbReference>
<evidence type="ECO:0000256" key="4">
    <source>
        <dbReference type="HAMAP-Rule" id="MF_01107"/>
    </source>
</evidence>
<comment type="subcellular location">
    <subcellularLocation>
        <location evidence="4">Cytoplasm</location>
    </subcellularLocation>
</comment>
<dbReference type="GO" id="GO:0042802">
    <property type="term" value="F:identical protein binding"/>
    <property type="evidence" value="ECO:0007669"/>
    <property type="project" value="TreeGrafter"/>
</dbReference>
<dbReference type="Proteomes" id="UP000315252">
    <property type="component" value="Unassembled WGS sequence"/>
</dbReference>
<dbReference type="InterPro" id="IPR015422">
    <property type="entry name" value="PyrdxlP-dep_Trfase_small"/>
</dbReference>
<dbReference type="PANTHER" id="PTHR11986">
    <property type="entry name" value="AMINOTRANSFERASE CLASS III"/>
    <property type="match status" value="1"/>
</dbReference>
<dbReference type="GO" id="GO:0006526">
    <property type="term" value="P:L-arginine biosynthetic process"/>
    <property type="evidence" value="ECO:0007669"/>
    <property type="project" value="UniProtKB-UniRule"/>
</dbReference>
<proteinExistence type="inferred from homology"/>
<dbReference type="CDD" id="cd00610">
    <property type="entry name" value="OAT_like"/>
    <property type="match status" value="1"/>
</dbReference>
<dbReference type="RefSeq" id="WP_142899244.1">
    <property type="nucleotide sequence ID" value="NZ_ML660062.1"/>
</dbReference>
<dbReference type="SUPFAM" id="SSF53383">
    <property type="entry name" value="PLP-dependent transferases"/>
    <property type="match status" value="1"/>
</dbReference>
<feature type="binding site" evidence="4">
    <location>
        <begin position="96"/>
        <end position="97"/>
    </location>
    <ligand>
        <name>pyridoxal 5'-phosphate</name>
        <dbReference type="ChEBI" id="CHEBI:597326"/>
    </ligand>
</feature>
<comment type="pathway">
    <text evidence="4">Amino-acid biosynthesis; L-arginine biosynthesis; N(2)-acetyl-L-ornithine from L-glutamate: step 4/4.</text>
</comment>
<dbReference type="InterPro" id="IPR050103">
    <property type="entry name" value="Class-III_PLP-dep_AT"/>
</dbReference>
<dbReference type="Gene3D" id="3.40.640.10">
    <property type="entry name" value="Type I PLP-dependent aspartate aminotransferase-like (Major domain)"/>
    <property type="match status" value="1"/>
</dbReference>
<dbReference type="EMBL" id="VHSH01000011">
    <property type="protein sequence ID" value="TQV73344.1"/>
    <property type="molecule type" value="Genomic_DNA"/>
</dbReference>
<comment type="caution">
    <text evidence="5">The sequence shown here is derived from an EMBL/GenBank/DDBJ whole genome shotgun (WGS) entry which is preliminary data.</text>
</comment>
<accession>A0A545T7Y3</accession>
<dbReference type="Gene3D" id="3.90.1150.10">
    <property type="entry name" value="Aspartate Aminotransferase, domain 1"/>
    <property type="match status" value="1"/>
</dbReference>
<keyword evidence="1 4" id="KW-0032">Aminotransferase</keyword>
<dbReference type="GO" id="GO:0030170">
    <property type="term" value="F:pyridoxal phosphate binding"/>
    <property type="evidence" value="ECO:0007669"/>
    <property type="project" value="InterPro"/>
</dbReference>
<feature type="binding site" evidence="4">
    <location>
        <position position="271"/>
    </location>
    <ligand>
        <name>N(2)-acetyl-L-ornithine</name>
        <dbReference type="ChEBI" id="CHEBI:57805"/>
    </ligand>
</feature>
<dbReference type="EC" id="2.6.1.11" evidence="4"/>
<dbReference type="UniPathway" id="UPA00068">
    <property type="reaction ID" value="UER00109"/>
</dbReference>
<dbReference type="Pfam" id="PF00202">
    <property type="entry name" value="Aminotran_3"/>
    <property type="match status" value="1"/>
</dbReference>
<dbReference type="InterPro" id="IPR015421">
    <property type="entry name" value="PyrdxlP-dep_Trfase_major"/>
</dbReference>
<feature type="binding site" evidence="4">
    <location>
        <position position="272"/>
    </location>
    <ligand>
        <name>pyridoxal 5'-phosphate</name>
        <dbReference type="ChEBI" id="CHEBI:597326"/>
    </ligand>
</feature>
<keyword evidence="6" id="KW-1185">Reference proteome</keyword>